<evidence type="ECO:0000259" key="12">
    <source>
        <dbReference type="Pfam" id="PF02879"/>
    </source>
</evidence>
<dbReference type="InterPro" id="IPR005841">
    <property type="entry name" value="Alpha-D-phosphohexomutase_SF"/>
</dbReference>
<keyword evidence="8" id="KW-0460">Magnesium</keyword>
<dbReference type="GO" id="GO:0046872">
    <property type="term" value="F:metal ion binding"/>
    <property type="evidence" value="ECO:0007669"/>
    <property type="project" value="UniProtKB-KW"/>
</dbReference>
<gene>
    <name evidence="14" type="ORF">CNE99_00140</name>
</gene>
<comment type="similarity">
    <text evidence="4">Belongs to the phosphohexose mutase family.</text>
</comment>
<evidence type="ECO:0000259" key="13">
    <source>
        <dbReference type="Pfam" id="PF02880"/>
    </source>
</evidence>
<dbReference type="SUPFAM" id="SSF53738">
    <property type="entry name" value="Phosphoglucomutase, first 3 domains"/>
    <property type="match status" value="3"/>
</dbReference>
<evidence type="ECO:0000256" key="4">
    <source>
        <dbReference type="ARBA" id="ARBA00010231"/>
    </source>
</evidence>
<evidence type="ECO:0000256" key="5">
    <source>
        <dbReference type="ARBA" id="ARBA00012730"/>
    </source>
</evidence>
<dbReference type="GO" id="GO:0005975">
    <property type="term" value="P:carbohydrate metabolic process"/>
    <property type="evidence" value="ECO:0007669"/>
    <property type="project" value="InterPro"/>
</dbReference>
<feature type="domain" description="Alpha-D-phosphohexomutase C-terminal" evidence="10">
    <location>
        <begin position="401"/>
        <end position="475"/>
    </location>
</feature>
<dbReference type="InterPro" id="IPR005845">
    <property type="entry name" value="A-D-PHexomutase_a/b/a-II"/>
</dbReference>
<comment type="catalytic activity">
    <reaction evidence="1">
        <text>alpha-D-mannose 1-phosphate = D-mannose 6-phosphate</text>
        <dbReference type="Rhea" id="RHEA:11140"/>
        <dbReference type="ChEBI" id="CHEBI:58409"/>
        <dbReference type="ChEBI" id="CHEBI:58735"/>
        <dbReference type="EC" id="5.4.2.8"/>
    </reaction>
</comment>
<dbReference type="InterPro" id="IPR005843">
    <property type="entry name" value="A-D-PHexomutase_C"/>
</dbReference>
<comment type="pathway">
    <text evidence="3">Nucleotide-sugar biosynthesis; GDP-alpha-D-mannose biosynthesis; alpha-D-mannose 1-phosphate from D-fructose 6-phosphate: step 2/2.</text>
</comment>
<dbReference type="Pfam" id="PF02879">
    <property type="entry name" value="PGM_PMM_II"/>
    <property type="match status" value="1"/>
</dbReference>
<comment type="caution">
    <text evidence="14">The sequence shown here is derived from an EMBL/GenBank/DDBJ whole genome shotgun (WGS) entry which is preliminary data.</text>
</comment>
<dbReference type="InterPro" id="IPR016055">
    <property type="entry name" value="A-D-PHexomutase_a/b/a-I/II/III"/>
</dbReference>
<dbReference type="AlphaFoldDB" id="A0A2A5X0J2"/>
<dbReference type="Proteomes" id="UP000219327">
    <property type="component" value="Unassembled WGS sequence"/>
</dbReference>
<feature type="domain" description="Alpha-D-phosphohexomutase alpha/beta/alpha" evidence="13">
    <location>
        <begin position="286"/>
        <end position="394"/>
    </location>
</feature>
<evidence type="ECO:0000259" key="10">
    <source>
        <dbReference type="Pfam" id="PF00408"/>
    </source>
</evidence>
<dbReference type="Gene3D" id="3.30.310.50">
    <property type="entry name" value="Alpha-D-phosphohexomutase, C-terminal domain"/>
    <property type="match status" value="1"/>
</dbReference>
<dbReference type="EMBL" id="NTKD01000001">
    <property type="protein sequence ID" value="PDH42252.1"/>
    <property type="molecule type" value="Genomic_DNA"/>
</dbReference>
<sequence>MDLFDDTAIAEVPEETDLSLDEPRDALNTASEPNTLASIFRAYDIRGVVGENLTADVVTRIGCAIGTFAEQQGEQTLIVGGDARSSTPELMEALIEGLNVAGRDVISIGTVPTPALYFAVNNAGTANGVMVTGSHNEARYNGLKIVIGGRTLLEDDLQEIYRIFDEGSFSSGSGSVMELDIMREYTDAIVDDIVIAQPLKIVVDCANGIAGETLPLLFSDIGCDVIPLFCDVDGTFPNHPPDPTIEENLANLIATVVNEDADLGLAFDGDADRIMAVTHEGAVIWPDQLLMLFAKDVVSRNPGSDVVYDIKCTRHLSSVISNHGGRPVMSRSGHSFVKAKMAETDAILGGELSGHICFKERWHGFDDGIYAAARLIEIVGSQTETFADLMAEFPTSCWTPEIRVPVAESSKFHVMQNLVDEGGFGDVTITKLDGLRVDYANGWGLVRASNTTPSLTLRFEADDEASLTEIQEIFRGQLQHHNLTF</sequence>
<evidence type="ECO:0000256" key="1">
    <source>
        <dbReference type="ARBA" id="ARBA00000586"/>
    </source>
</evidence>
<feature type="domain" description="Alpha-D-phosphohexomutase alpha/beta/alpha" evidence="11">
    <location>
        <begin position="39"/>
        <end position="169"/>
    </location>
</feature>
<keyword evidence="7" id="KW-0479">Metal-binding</keyword>
<dbReference type="InterPro" id="IPR036900">
    <property type="entry name" value="A-D-PHexomutase_C_sf"/>
</dbReference>
<dbReference type="Gene3D" id="3.40.120.10">
    <property type="entry name" value="Alpha-D-Glucose-1,6-Bisphosphate, subunit A, domain 3"/>
    <property type="match status" value="3"/>
</dbReference>
<comment type="cofactor">
    <cofactor evidence="2">
        <name>Mg(2+)</name>
        <dbReference type="ChEBI" id="CHEBI:18420"/>
    </cofactor>
</comment>
<dbReference type="PRINTS" id="PR00509">
    <property type="entry name" value="PGMPMM"/>
</dbReference>
<dbReference type="InterPro" id="IPR005846">
    <property type="entry name" value="A-D-PHexomutase_a/b/a-III"/>
</dbReference>
<name>A0A2A5X0J2_9GAMM</name>
<evidence type="ECO:0000313" key="14">
    <source>
        <dbReference type="EMBL" id="PDH42252.1"/>
    </source>
</evidence>
<dbReference type="EC" id="5.4.2.8" evidence="5"/>
<dbReference type="InterPro" id="IPR005844">
    <property type="entry name" value="A-D-PHexomutase_a/b/a-I"/>
</dbReference>
<dbReference type="GO" id="GO:0004615">
    <property type="term" value="F:phosphomannomutase activity"/>
    <property type="evidence" value="ECO:0007669"/>
    <property type="project" value="UniProtKB-EC"/>
</dbReference>
<dbReference type="PANTHER" id="PTHR43771:SF2">
    <property type="entry name" value="PHOSPHOMANNOMUTASE_PHOSPHOGLUCOMUTASE"/>
    <property type="match status" value="1"/>
</dbReference>
<accession>A0A2A5X0J2</accession>
<evidence type="ECO:0000259" key="11">
    <source>
        <dbReference type="Pfam" id="PF02878"/>
    </source>
</evidence>
<dbReference type="PANTHER" id="PTHR43771">
    <property type="entry name" value="PHOSPHOMANNOMUTASE"/>
    <property type="match status" value="1"/>
</dbReference>
<dbReference type="SUPFAM" id="SSF55957">
    <property type="entry name" value="Phosphoglucomutase, C-terminal domain"/>
    <property type="match status" value="1"/>
</dbReference>
<organism evidence="14 15">
    <name type="scientific">OM182 bacterium MED-G24</name>
    <dbReference type="NCBI Taxonomy" id="1986255"/>
    <lineage>
        <taxon>Bacteria</taxon>
        <taxon>Pseudomonadati</taxon>
        <taxon>Pseudomonadota</taxon>
        <taxon>Gammaproteobacteria</taxon>
        <taxon>OMG group</taxon>
        <taxon>OM182 clade</taxon>
    </lineage>
</organism>
<keyword evidence="6" id="KW-0597">Phosphoprotein</keyword>
<evidence type="ECO:0000313" key="15">
    <source>
        <dbReference type="Proteomes" id="UP000219327"/>
    </source>
</evidence>
<dbReference type="Pfam" id="PF02878">
    <property type="entry name" value="PGM_PMM_I"/>
    <property type="match status" value="1"/>
</dbReference>
<dbReference type="Pfam" id="PF02880">
    <property type="entry name" value="PGM_PMM_III"/>
    <property type="match status" value="1"/>
</dbReference>
<evidence type="ECO:0000256" key="7">
    <source>
        <dbReference type="ARBA" id="ARBA00022723"/>
    </source>
</evidence>
<keyword evidence="9" id="KW-0413">Isomerase</keyword>
<protein>
    <recommendedName>
        <fullName evidence="5">phosphomannomutase</fullName>
        <ecNumber evidence="5">5.4.2.8</ecNumber>
    </recommendedName>
</protein>
<evidence type="ECO:0000256" key="3">
    <source>
        <dbReference type="ARBA" id="ARBA00004699"/>
    </source>
</evidence>
<evidence type="ECO:0000256" key="6">
    <source>
        <dbReference type="ARBA" id="ARBA00022553"/>
    </source>
</evidence>
<evidence type="ECO:0000256" key="8">
    <source>
        <dbReference type="ARBA" id="ARBA00022842"/>
    </source>
</evidence>
<evidence type="ECO:0000256" key="2">
    <source>
        <dbReference type="ARBA" id="ARBA00001946"/>
    </source>
</evidence>
<evidence type="ECO:0000256" key="9">
    <source>
        <dbReference type="ARBA" id="ARBA00023235"/>
    </source>
</evidence>
<proteinExistence type="inferred from homology"/>
<dbReference type="CDD" id="cd03089">
    <property type="entry name" value="PMM_PGM"/>
    <property type="match status" value="1"/>
</dbReference>
<dbReference type="Pfam" id="PF00408">
    <property type="entry name" value="PGM_PMM_IV"/>
    <property type="match status" value="1"/>
</dbReference>
<feature type="domain" description="Alpha-D-phosphohexomutase alpha/beta/alpha" evidence="12">
    <location>
        <begin position="184"/>
        <end position="281"/>
    </location>
</feature>
<reference evidence="14 15" key="1">
    <citation type="submission" date="2017-08" db="EMBL/GenBank/DDBJ databases">
        <title>Fine stratification of microbial communities through a metagenomic profile of the photic zone.</title>
        <authorList>
            <person name="Haro-Moreno J.M."/>
            <person name="Lopez-Perez M."/>
            <person name="De La Torre J."/>
            <person name="Picazo A."/>
            <person name="Camacho A."/>
            <person name="Rodriguez-Valera F."/>
        </authorList>
    </citation>
    <scope>NUCLEOTIDE SEQUENCE [LARGE SCALE GENOMIC DNA]</scope>
    <source>
        <strain evidence="14">MED-G24</strain>
    </source>
</reference>